<dbReference type="InterPro" id="IPR011234">
    <property type="entry name" value="Fumarylacetoacetase-like_C"/>
</dbReference>
<dbReference type="InterPro" id="IPR036663">
    <property type="entry name" value="Fumarylacetoacetase_C_sf"/>
</dbReference>
<dbReference type="PANTHER" id="PTHR42796:SF4">
    <property type="entry name" value="FUMARYLACETOACETATE HYDROLASE DOMAIN-CONTAINING PROTEIN 2A"/>
    <property type="match status" value="1"/>
</dbReference>
<proteinExistence type="inferred from homology"/>
<organism evidence="4 5">
    <name type="scientific">Jiangella ureilytica</name>
    <dbReference type="NCBI Taxonomy" id="2530374"/>
    <lineage>
        <taxon>Bacteria</taxon>
        <taxon>Bacillati</taxon>
        <taxon>Actinomycetota</taxon>
        <taxon>Actinomycetes</taxon>
        <taxon>Jiangellales</taxon>
        <taxon>Jiangellaceae</taxon>
        <taxon>Jiangella</taxon>
    </lineage>
</organism>
<protein>
    <recommendedName>
        <fullName evidence="3">Fumarylacetoacetase-like C-terminal domain-containing protein</fullName>
    </recommendedName>
</protein>
<evidence type="ECO:0000259" key="3">
    <source>
        <dbReference type="Pfam" id="PF01557"/>
    </source>
</evidence>
<evidence type="ECO:0000313" key="5">
    <source>
        <dbReference type="Proteomes" id="UP000295621"/>
    </source>
</evidence>
<dbReference type="InterPro" id="IPR051121">
    <property type="entry name" value="FAH"/>
</dbReference>
<comment type="caution">
    <text evidence="4">The sequence shown here is derived from an EMBL/GenBank/DDBJ whole genome shotgun (WGS) entry which is preliminary data.</text>
</comment>
<accession>A0A4R4RXV1</accession>
<feature type="domain" description="Fumarylacetoacetase-like C-terminal" evidence="3">
    <location>
        <begin position="412"/>
        <end position="601"/>
    </location>
</feature>
<dbReference type="GO" id="GO:0046872">
    <property type="term" value="F:metal ion binding"/>
    <property type="evidence" value="ECO:0007669"/>
    <property type="project" value="UniProtKB-KW"/>
</dbReference>
<dbReference type="Proteomes" id="UP000295621">
    <property type="component" value="Unassembled WGS sequence"/>
</dbReference>
<dbReference type="Pfam" id="PF01557">
    <property type="entry name" value="FAA_hydrolase"/>
    <property type="match status" value="2"/>
</dbReference>
<gene>
    <name evidence="4" type="ORF">E1212_02355</name>
</gene>
<comment type="similarity">
    <text evidence="1">Belongs to the FAH family.</text>
</comment>
<dbReference type="SUPFAM" id="SSF56529">
    <property type="entry name" value="FAH"/>
    <property type="match status" value="2"/>
</dbReference>
<keyword evidence="2" id="KW-0479">Metal-binding</keyword>
<sequence>MRLASFLAEGVERWGFVIDEPATGQTWVVEPARAEAFLVRYASIPSSGLVASRPRFLGNDWPATLVEFLALEDDGMAALSRLTAYVERFVAQSDATLLPNAGHAVDGVELLAPVPRPRLYWGLVANAPSFVRNKPAIPVVNLFPLGHQRPQGAAIGPGAAVTFRNGHHLPLMAYNVELGVVIGTAGRYIPLERAMEHVAGYTVVNDVSGTYYYDIVPGNAGRGYSLPERYSDWLYQATASWGGKKADTLAPMGPYLVTKDEVGDPYDLLMYTRQSGRTRDRAHSGATLLGIERVISWYSSFASLYPGDVIHFATMGVDGLPVSPGDAADPRTLLQVEIEDVGTLVNPVVLADGPDRPAVPMASHPSYAVRQVAASGASVLESPQAWTAGAARHFYTSFGNHETAEQSDGLARLEVPRFLNGPASSLGGGGSAVEVPPRATDLVVSIELAVVVRALAAEVEDGRDLVLGYGPMVSVCDRSFADAVVEPARTGERGIPAMYGRWADGFNVVGDALVPLPEHDWRGRAMSLEVGDRVVSGSTSDYLAGPGDLIRTISAMITLFPGDVITLGSTAARLVLTRDEYDAGVVVRGGIEGLGEIRADLVPHGSAGLA</sequence>
<dbReference type="GO" id="GO:0044281">
    <property type="term" value="P:small molecule metabolic process"/>
    <property type="evidence" value="ECO:0007669"/>
    <property type="project" value="UniProtKB-ARBA"/>
</dbReference>
<dbReference type="GO" id="GO:0003824">
    <property type="term" value="F:catalytic activity"/>
    <property type="evidence" value="ECO:0007669"/>
    <property type="project" value="InterPro"/>
</dbReference>
<reference evidence="4 5" key="1">
    <citation type="submission" date="2019-02" db="EMBL/GenBank/DDBJ databases">
        <title>Draft genome sequences of novel Actinobacteria.</title>
        <authorList>
            <person name="Sahin N."/>
            <person name="Ay H."/>
            <person name="Saygin H."/>
        </authorList>
    </citation>
    <scope>NUCLEOTIDE SEQUENCE [LARGE SCALE GENOMIC DNA]</scope>
    <source>
        <strain evidence="4 5">KC603</strain>
    </source>
</reference>
<dbReference type="OrthoDB" id="2273115at2"/>
<dbReference type="RefSeq" id="WP_131978522.1">
    <property type="nucleotide sequence ID" value="NZ_SMKL01000003.1"/>
</dbReference>
<feature type="domain" description="Fumarylacetoacetase-like C-terminal" evidence="3">
    <location>
        <begin position="140"/>
        <end position="349"/>
    </location>
</feature>
<evidence type="ECO:0000256" key="2">
    <source>
        <dbReference type="ARBA" id="ARBA00022723"/>
    </source>
</evidence>
<dbReference type="AlphaFoldDB" id="A0A4R4RXV1"/>
<keyword evidence="5" id="KW-1185">Reference proteome</keyword>
<dbReference type="PANTHER" id="PTHR42796">
    <property type="entry name" value="FUMARYLACETOACETATE HYDROLASE DOMAIN-CONTAINING PROTEIN 2A-RELATED"/>
    <property type="match status" value="1"/>
</dbReference>
<name>A0A4R4RXV1_9ACTN</name>
<evidence type="ECO:0000313" key="4">
    <source>
        <dbReference type="EMBL" id="TDC54606.1"/>
    </source>
</evidence>
<evidence type="ECO:0000256" key="1">
    <source>
        <dbReference type="ARBA" id="ARBA00010211"/>
    </source>
</evidence>
<dbReference type="EMBL" id="SMKL01000003">
    <property type="protein sequence ID" value="TDC54606.1"/>
    <property type="molecule type" value="Genomic_DNA"/>
</dbReference>
<dbReference type="Gene3D" id="3.90.850.10">
    <property type="entry name" value="Fumarylacetoacetase-like, C-terminal domain"/>
    <property type="match status" value="2"/>
</dbReference>